<keyword evidence="2 4" id="KW-0067">ATP-binding</keyword>
<dbReference type="GO" id="GO:0006508">
    <property type="term" value="P:proteolysis"/>
    <property type="evidence" value="ECO:0007669"/>
    <property type="project" value="UniProtKB-KW"/>
</dbReference>
<dbReference type="EMBL" id="CADCTR010002849">
    <property type="protein sequence ID" value="CAA9371287.1"/>
    <property type="molecule type" value="Genomic_DNA"/>
</dbReference>
<dbReference type="FunFam" id="1.10.8.60:FF:000017">
    <property type="entry name" value="ATP-dependent chaperone ClpB"/>
    <property type="match status" value="1"/>
</dbReference>
<organism evidence="4">
    <name type="scientific">uncultured Chloroflexia bacterium</name>
    <dbReference type="NCBI Taxonomy" id="1672391"/>
    <lineage>
        <taxon>Bacteria</taxon>
        <taxon>Bacillati</taxon>
        <taxon>Chloroflexota</taxon>
        <taxon>Chloroflexia</taxon>
        <taxon>environmental samples</taxon>
    </lineage>
</organism>
<dbReference type="SUPFAM" id="SSF52540">
    <property type="entry name" value="P-loop containing nucleoside triphosphate hydrolases"/>
    <property type="match status" value="1"/>
</dbReference>
<dbReference type="PANTHER" id="PTHR11638:SF18">
    <property type="entry name" value="HEAT SHOCK PROTEIN 104"/>
    <property type="match status" value="1"/>
</dbReference>
<dbReference type="GO" id="GO:0034605">
    <property type="term" value="P:cellular response to heat"/>
    <property type="evidence" value="ECO:0007669"/>
    <property type="project" value="TreeGrafter"/>
</dbReference>
<dbReference type="GO" id="GO:0005524">
    <property type="term" value="F:ATP binding"/>
    <property type="evidence" value="ECO:0007669"/>
    <property type="project" value="UniProtKB-KW"/>
</dbReference>
<dbReference type="PANTHER" id="PTHR11638">
    <property type="entry name" value="ATP-DEPENDENT CLP PROTEASE"/>
    <property type="match status" value="1"/>
</dbReference>
<keyword evidence="4" id="KW-0645">Protease</keyword>
<dbReference type="Gene3D" id="1.10.8.60">
    <property type="match status" value="1"/>
</dbReference>
<name>A0A6J4MYM5_9CHLR</name>
<dbReference type="InterPro" id="IPR027417">
    <property type="entry name" value="P-loop_NTPase"/>
</dbReference>
<evidence type="ECO:0000256" key="2">
    <source>
        <dbReference type="ARBA" id="ARBA00022840"/>
    </source>
</evidence>
<dbReference type="Pfam" id="PF10431">
    <property type="entry name" value="ClpB_D2-small"/>
    <property type="match status" value="1"/>
</dbReference>
<dbReference type="GO" id="GO:0005737">
    <property type="term" value="C:cytoplasm"/>
    <property type="evidence" value="ECO:0007669"/>
    <property type="project" value="TreeGrafter"/>
</dbReference>
<dbReference type="AlphaFoldDB" id="A0A6J4MYM5"/>
<accession>A0A6J4MYM5</accession>
<keyword evidence="4" id="KW-0378">Hydrolase</keyword>
<dbReference type="SMART" id="SM01086">
    <property type="entry name" value="ClpB_D2-small"/>
    <property type="match status" value="1"/>
</dbReference>
<dbReference type="GO" id="GO:0016887">
    <property type="term" value="F:ATP hydrolysis activity"/>
    <property type="evidence" value="ECO:0007669"/>
    <property type="project" value="TreeGrafter"/>
</dbReference>
<reference evidence="4" key="1">
    <citation type="submission" date="2020-02" db="EMBL/GenBank/DDBJ databases">
        <authorList>
            <person name="Meier V. D."/>
        </authorList>
    </citation>
    <scope>NUCLEOTIDE SEQUENCE</scope>
    <source>
        <strain evidence="4">AVDCRST_MAG93</strain>
    </source>
</reference>
<protein>
    <submittedName>
        <fullName evidence="4">ATP-dependent Clp protease, ATP-binding subunit ClpC</fullName>
    </submittedName>
</protein>
<dbReference type="GO" id="GO:0008233">
    <property type="term" value="F:peptidase activity"/>
    <property type="evidence" value="ECO:0007669"/>
    <property type="project" value="UniProtKB-KW"/>
</dbReference>
<dbReference type="InterPro" id="IPR050130">
    <property type="entry name" value="ClpA_ClpB"/>
</dbReference>
<sequence length="122" mass="13896">EFLNRIDGTIIFHPLTDAEIRQIALLELNRVRKQIAEHNITLEFSDEAVDLIGKRGYDPTFGARPLRRIITNLIEDALAEGLLEGRFKSADAVMIDMQEGLLRLRSQREIEQTEPDEEPALA</sequence>
<feature type="non-terminal residue" evidence="4">
    <location>
        <position position="1"/>
    </location>
</feature>
<evidence type="ECO:0000259" key="3">
    <source>
        <dbReference type="SMART" id="SM01086"/>
    </source>
</evidence>
<feature type="domain" description="Clp ATPase C-terminal" evidence="3">
    <location>
        <begin position="15"/>
        <end position="104"/>
    </location>
</feature>
<proteinExistence type="predicted"/>
<evidence type="ECO:0000313" key="4">
    <source>
        <dbReference type="EMBL" id="CAA9371287.1"/>
    </source>
</evidence>
<evidence type="ECO:0000256" key="1">
    <source>
        <dbReference type="ARBA" id="ARBA00022741"/>
    </source>
</evidence>
<dbReference type="InterPro" id="IPR019489">
    <property type="entry name" value="Clp_ATPase_C"/>
</dbReference>
<gene>
    <name evidence="4" type="ORF">AVDCRST_MAG93-8447</name>
</gene>
<keyword evidence="1" id="KW-0547">Nucleotide-binding</keyword>